<evidence type="ECO:0000313" key="7">
    <source>
        <dbReference type="EMBL" id="QCG81601.1"/>
    </source>
</evidence>
<comment type="similarity">
    <text evidence="6">Belongs to the class I-like SAM-binding methyltransferase superfamily. Cation-dependent O-methyltransferase family.</text>
</comment>
<keyword evidence="3 7" id="KW-0808">Transferase</keyword>
<name>A0A4D6TIC0_9MARC</name>
<dbReference type="Pfam" id="PF01596">
    <property type="entry name" value="Methyltransf_3"/>
    <property type="match status" value="1"/>
</dbReference>
<dbReference type="PROSITE" id="PS51682">
    <property type="entry name" value="SAM_OMT_I"/>
    <property type="match status" value="1"/>
</dbReference>
<accession>A0A4D6TIC0</accession>
<protein>
    <recommendedName>
        <fullName evidence="1">catechol O-methyltransferase</fullName>
        <ecNumber evidence="1">2.1.1.6</ecNumber>
    </recommendedName>
</protein>
<keyword evidence="4" id="KW-0949">S-adenosyl-L-methionine</keyword>
<dbReference type="AlphaFoldDB" id="A0A4D6TIC0"/>
<dbReference type="FunFam" id="3.40.50.150:FF:000054">
    <property type="entry name" value="Catechol O-methyltransferase"/>
    <property type="match status" value="1"/>
</dbReference>
<evidence type="ECO:0000256" key="1">
    <source>
        <dbReference type="ARBA" id="ARBA00012880"/>
    </source>
</evidence>
<dbReference type="EC" id="2.1.1.6" evidence="1"/>
<dbReference type="GO" id="GO:0016206">
    <property type="term" value="F:catechol O-methyltransferase activity"/>
    <property type="evidence" value="ECO:0007669"/>
    <property type="project" value="UniProtKB-EC"/>
</dbReference>
<dbReference type="CDD" id="cd02440">
    <property type="entry name" value="AdoMet_MTases"/>
    <property type="match status" value="1"/>
</dbReference>
<reference evidence="7" key="1">
    <citation type="journal article" date="2019" name="Phytochemistry">
        <title>The identification and functional characterization of three liverwort class I O-methyltransferases.</title>
        <authorList>
            <person name="Liu H."/>
            <person name="Xu R.X."/>
            <person name="Zhang X.S."/>
            <person name="Zhu T.T."/>
            <person name="Lou H.X."/>
            <person name="Cheng A.X."/>
        </authorList>
    </citation>
    <scope>NUCLEOTIDE SEQUENCE</scope>
</reference>
<dbReference type="EMBL" id="MH576489">
    <property type="protein sequence ID" value="QCG81601.1"/>
    <property type="molecule type" value="mRNA"/>
</dbReference>
<dbReference type="SUPFAM" id="SSF53335">
    <property type="entry name" value="S-adenosyl-L-methionine-dependent methyltransferases"/>
    <property type="match status" value="1"/>
</dbReference>
<dbReference type="PANTHER" id="PTHR43836:SF2">
    <property type="entry name" value="CATECHOL O-METHYLTRANSFERASE 1-RELATED"/>
    <property type="match status" value="1"/>
</dbReference>
<evidence type="ECO:0000256" key="2">
    <source>
        <dbReference type="ARBA" id="ARBA00022603"/>
    </source>
</evidence>
<dbReference type="Gene3D" id="3.40.50.150">
    <property type="entry name" value="Vaccinia Virus protein VP39"/>
    <property type="match status" value="1"/>
</dbReference>
<dbReference type="PANTHER" id="PTHR43836">
    <property type="entry name" value="CATECHOL O-METHYLTRANSFERASE 1-RELATED"/>
    <property type="match status" value="1"/>
</dbReference>
<proteinExistence type="evidence at transcript level"/>
<keyword evidence="5" id="KW-0128">Catecholamine metabolism</keyword>
<evidence type="ECO:0000256" key="6">
    <source>
        <dbReference type="ARBA" id="ARBA00023453"/>
    </source>
</evidence>
<evidence type="ECO:0000256" key="3">
    <source>
        <dbReference type="ARBA" id="ARBA00022679"/>
    </source>
</evidence>
<organism evidence="7">
    <name type="scientific">Haplomitrium mnioides</name>
    <dbReference type="NCBI Taxonomy" id="56921"/>
    <lineage>
        <taxon>Eukaryota</taxon>
        <taxon>Viridiplantae</taxon>
        <taxon>Streptophyta</taxon>
        <taxon>Embryophyta</taxon>
        <taxon>Marchantiophyta</taxon>
        <taxon>Haplomitriopsida</taxon>
        <taxon>Haplomitriidae</taxon>
        <taxon>Calobryales</taxon>
        <taxon>Haplomitriaceae</taxon>
        <taxon>Haplomitrium</taxon>
    </lineage>
</organism>
<gene>
    <name evidence="7" type="primary">OMT1</name>
</gene>
<evidence type="ECO:0000256" key="4">
    <source>
        <dbReference type="ARBA" id="ARBA00022691"/>
    </source>
</evidence>
<evidence type="ECO:0000256" key="5">
    <source>
        <dbReference type="ARBA" id="ARBA00022939"/>
    </source>
</evidence>
<dbReference type="InterPro" id="IPR029063">
    <property type="entry name" value="SAM-dependent_MTases_sf"/>
</dbReference>
<dbReference type="InterPro" id="IPR002935">
    <property type="entry name" value="SAM_O-MeTrfase"/>
</dbReference>
<dbReference type="GO" id="GO:0032259">
    <property type="term" value="P:methylation"/>
    <property type="evidence" value="ECO:0007669"/>
    <property type="project" value="UniProtKB-KW"/>
</dbReference>
<sequence>MAPEIISRTFSFISAMVNSSTRKLGQAGDGREQALLKHVLEVAEKNPQSVLNTIDKYAQRTWLMNIGDDKGTILDTALTKCNPKTVLELGAYCGYSAVRIASQLPPGSKLISVEMSPQNVSIARQIVEHAGLSSKVTVIEGILSTKVEEVKTQLHAANAKFFDFVFIDHDKNCYLPDVLLLKEQGMIEKGTVLFADNMKIPGSPKYRSYLKAHSNEFETVEHNCSFEYLKFLPDSVVISTCK</sequence>
<keyword evidence="2 7" id="KW-0489">Methyltransferase</keyword>
<dbReference type="GO" id="GO:0006584">
    <property type="term" value="P:catecholamine metabolic process"/>
    <property type="evidence" value="ECO:0007669"/>
    <property type="project" value="UniProtKB-KW"/>
</dbReference>